<proteinExistence type="predicted"/>
<dbReference type="VEuPathDB" id="GiardiaDB:SS50377_21381"/>
<dbReference type="EMBL" id="AUWU02000002">
    <property type="protein sequence ID" value="KAH0575853.1"/>
    <property type="molecule type" value="Genomic_DNA"/>
</dbReference>
<evidence type="ECO:0000313" key="1">
    <source>
        <dbReference type="EMBL" id="EST44229.1"/>
    </source>
</evidence>
<protein>
    <submittedName>
        <fullName evidence="1">Uncharacterized protein</fullName>
    </submittedName>
</protein>
<name>V6LTX6_9EUKA</name>
<evidence type="ECO:0000313" key="3">
    <source>
        <dbReference type="Proteomes" id="UP000018208"/>
    </source>
</evidence>
<sequence>MSCLDCTKQTDENQHFHISRAVYNHKFTASKDFEVVGFKGYSVESRKISLLGIADVCCWTWNTRIWDILKQVRVLLGCWQDGSGFAFYVIVLAMHRMVQCILLSIRIQFTQGSWQHSLIPRNDIQRYSILYQISVNTRDTSCK</sequence>
<dbReference type="EMBL" id="KI546123">
    <property type="protein sequence ID" value="EST44229.1"/>
    <property type="molecule type" value="Genomic_DNA"/>
</dbReference>
<reference evidence="1 2" key="1">
    <citation type="journal article" date="2014" name="PLoS Genet.">
        <title>The Genome of Spironucleus salmonicida Highlights a Fish Pathogen Adapted to Fluctuating Environments.</title>
        <authorList>
            <person name="Xu F."/>
            <person name="Jerlstrom-Hultqvist J."/>
            <person name="Einarsson E."/>
            <person name="Astvaldsson A."/>
            <person name="Svard S.G."/>
            <person name="Andersson J.O."/>
        </authorList>
    </citation>
    <scope>NUCLEOTIDE SEQUENCE</scope>
    <source>
        <strain evidence="2">ATCC 50377</strain>
    </source>
</reference>
<dbReference type="AlphaFoldDB" id="V6LTX6"/>
<gene>
    <name evidence="1" type="ORF">SS50377_15952</name>
    <name evidence="2" type="ORF">SS50377_21381</name>
</gene>
<keyword evidence="3" id="KW-1185">Reference proteome</keyword>
<organism evidence="1">
    <name type="scientific">Spironucleus salmonicida</name>
    <dbReference type="NCBI Taxonomy" id="348837"/>
    <lineage>
        <taxon>Eukaryota</taxon>
        <taxon>Metamonada</taxon>
        <taxon>Diplomonadida</taxon>
        <taxon>Hexamitidae</taxon>
        <taxon>Hexamitinae</taxon>
        <taxon>Spironucleus</taxon>
    </lineage>
</organism>
<reference evidence="2" key="2">
    <citation type="submission" date="2020-12" db="EMBL/GenBank/DDBJ databases">
        <title>New Spironucleus salmonicida genome in near-complete chromosomes.</title>
        <authorList>
            <person name="Xu F."/>
            <person name="Kurt Z."/>
            <person name="Jimenez-Gonzalez A."/>
            <person name="Astvaldsson A."/>
            <person name="Andersson J.O."/>
            <person name="Svard S.G."/>
        </authorList>
    </citation>
    <scope>NUCLEOTIDE SEQUENCE</scope>
    <source>
        <strain evidence="2">ATCC 50377</strain>
    </source>
</reference>
<accession>V6LTX6</accession>
<evidence type="ECO:0000313" key="2">
    <source>
        <dbReference type="EMBL" id="KAH0575853.1"/>
    </source>
</evidence>
<dbReference type="Proteomes" id="UP000018208">
    <property type="component" value="Unassembled WGS sequence"/>
</dbReference>